<dbReference type="InterPro" id="IPR009057">
    <property type="entry name" value="Homeodomain-like_sf"/>
</dbReference>
<dbReference type="GO" id="GO:0000981">
    <property type="term" value="F:DNA-binding transcription factor activity, RNA polymerase II-specific"/>
    <property type="evidence" value="ECO:0007669"/>
    <property type="project" value="TreeGrafter"/>
</dbReference>
<feature type="domain" description="HTH myb-type" evidence="3">
    <location>
        <begin position="67"/>
        <end position="117"/>
    </location>
</feature>
<accession>A0A1J4JNW0</accession>
<dbReference type="SMART" id="SM00717">
    <property type="entry name" value="SANT"/>
    <property type="match status" value="2"/>
</dbReference>
<evidence type="ECO:0000256" key="1">
    <source>
        <dbReference type="SAM" id="MobiDB-lite"/>
    </source>
</evidence>
<dbReference type="AlphaFoldDB" id="A0A1J4JNW0"/>
<feature type="compositionally biased region" description="Polar residues" evidence="1">
    <location>
        <begin position="206"/>
        <end position="217"/>
    </location>
</feature>
<dbReference type="Gene3D" id="1.10.10.60">
    <property type="entry name" value="Homeodomain-like"/>
    <property type="match status" value="2"/>
</dbReference>
<dbReference type="InterPro" id="IPR001005">
    <property type="entry name" value="SANT/Myb"/>
</dbReference>
<dbReference type="VEuPathDB" id="TrichDB:TRFO_07809"/>
<feature type="region of interest" description="Disordered" evidence="1">
    <location>
        <begin position="194"/>
        <end position="230"/>
    </location>
</feature>
<evidence type="ECO:0000313" key="4">
    <source>
        <dbReference type="EMBL" id="OHT00817.1"/>
    </source>
</evidence>
<name>A0A1J4JNW0_9EUKA</name>
<dbReference type="InterPro" id="IPR017930">
    <property type="entry name" value="Myb_dom"/>
</dbReference>
<evidence type="ECO:0000259" key="3">
    <source>
        <dbReference type="PROSITE" id="PS51294"/>
    </source>
</evidence>
<dbReference type="PROSITE" id="PS50090">
    <property type="entry name" value="MYB_LIKE"/>
    <property type="match status" value="2"/>
</dbReference>
<feature type="domain" description="HTH myb-type" evidence="3">
    <location>
        <begin position="11"/>
        <end position="66"/>
    </location>
</feature>
<dbReference type="PANTHER" id="PTHR45614">
    <property type="entry name" value="MYB PROTEIN-RELATED"/>
    <property type="match status" value="1"/>
</dbReference>
<comment type="caution">
    <text evidence="4">The sequence shown here is derived from an EMBL/GenBank/DDBJ whole genome shotgun (WGS) entry which is preliminary data.</text>
</comment>
<evidence type="ECO:0000259" key="2">
    <source>
        <dbReference type="PROSITE" id="PS50090"/>
    </source>
</evidence>
<dbReference type="PROSITE" id="PS51294">
    <property type="entry name" value="HTH_MYB"/>
    <property type="match status" value="2"/>
</dbReference>
<feature type="compositionally biased region" description="Basic and acidic residues" evidence="1">
    <location>
        <begin position="218"/>
        <end position="230"/>
    </location>
</feature>
<keyword evidence="5" id="KW-1185">Reference proteome</keyword>
<dbReference type="SUPFAM" id="SSF46689">
    <property type="entry name" value="Homeodomain-like"/>
    <property type="match status" value="1"/>
</dbReference>
<feature type="domain" description="Myb-like" evidence="2">
    <location>
        <begin position="11"/>
        <end position="62"/>
    </location>
</feature>
<sequence>MYSIPVFAINHEPSQRSRFSLEEDENLKKLVAMYETPHWNEIARYMENRTPRQCRERFNNYLRPEIKNGPWTPEDDELLLRLYNEMGPKWSLIVKSFNGRSAVNVKNHHSSLISQRSVIDRSKRIAKTKTNIKADPEINDPKMNKEIFYIDGESRNQDNENIQEKVNTCDQNSDYNTSNNDVLLLEETICESSSTTENNEHDAISKSPSQNDITTNTKIEDSKDDSKDEEIMVEGKKEPKVDVVFSKMFSTMDMNEDEIWANTVQNSPNLYTYY</sequence>
<proteinExistence type="predicted"/>
<dbReference type="Pfam" id="PF13921">
    <property type="entry name" value="Myb_DNA-bind_6"/>
    <property type="match status" value="1"/>
</dbReference>
<dbReference type="Proteomes" id="UP000179807">
    <property type="component" value="Unassembled WGS sequence"/>
</dbReference>
<dbReference type="PANTHER" id="PTHR45614:SF253">
    <property type="entry name" value="CHROMOSOME UNDETERMINED SCAFFOLD_38, WHOLE GENOME SHOTGUN SEQUENCE"/>
    <property type="match status" value="1"/>
</dbReference>
<gene>
    <name evidence="4" type="ORF">TRFO_07809</name>
</gene>
<dbReference type="CDD" id="cd00167">
    <property type="entry name" value="SANT"/>
    <property type="match status" value="2"/>
</dbReference>
<dbReference type="OrthoDB" id="2143914at2759"/>
<evidence type="ECO:0000313" key="5">
    <source>
        <dbReference type="Proteomes" id="UP000179807"/>
    </source>
</evidence>
<dbReference type="RefSeq" id="XP_068353953.1">
    <property type="nucleotide sequence ID" value="XM_068493914.1"/>
</dbReference>
<reference evidence="4" key="1">
    <citation type="submission" date="2016-10" db="EMBL/GenBank/DDBJ databases">
        <authorList>
            <person name="Benchimol M."/>
            <person name="Almeida L.G."/>
            <person name="Vasconcelos A.T."/>
            <person name="Perreira-Neves A."/>
            <person name="Rosa I.A."/>
            <person name="Tasca T."/>
            <person name="Bogo M.R."/>
            <person name="de Souza W."/>
        </authorList>
    </citation>
    <scope>NUCLEOTIDE SEQUENCE [LARGE SCALE GENOMIC DNA]</scope>
    <source>
        <strain evidence="4">K</strain>
    </source>
</reference>
<protein>
    <submittedName>
        <fullName evidence="4">Myb-like DNA-binding domain containing protein</fullName>
    </submittedName>
</protein>
<feature type="domain" description="Myb-like" evidence="2">
    <location>
        <begin position="63"/>
        <end position="113"/>
    </location>
</feature>
<organism evidence="4 5">
    <name type="scientific">Tritrichomonas foetus</name>
    <dbReference type="NCBI Taxonomy" id="1144522"/>
    <lineage>
        <taxon>Eukaryota</taxon>
        <taxon>Metamonada</taxon>
        <taxon>Parabasalia</taxon>
        <taxon>Tritrichomonadida</taxon>
        <taxon>Tritrichomonadidae</taxon>
        <taxon>Tritrichomonas</taxon>
    </lineage>
</organism>
<dbReference type="GO" id="GO:0005634">
    <property type="term" value="C:nucleus"/>
    <property type="evidence" value="ECO:0007669"/>
    <property type="project" value="TreeGrafter"/>
</dbReference>
<dbReference type="GeneID" id="94828618"/>
<dbReference type="GO" id="GO:0000978">
    <property type="term" value="F:RNA polymerase II cis-regulatory region sequence-specific DNA binding"/>
    <property type="evidence" value="ECO:0007669"/>
    <property type="project" value="TreeGrafter"/>
</dbReference>
<dbReference type="EMBL" id="MLAK01000938">
    <property type="protein sequence ID" value="OHT00817.1"/>
    <property type="molecule type" value="Genomic_DNA"/>
</dbReference>
<dbReference type="InterPro" id="IPR050560">
    <property type="entry name" value="MYB_TF"/>
</dbReference>